<comment type="caution">
    <text evidence="1">The sequence shown here is derived from an EMBL/GenBank/DDBJ whole genome shotgun (WGS) entry which is preliminary data.</text>
</comment>
<organism evidence="1 2">
    <name type="scientific">Alteribacter lacisalsi</name>
    <dbReference type="NCBI Taxonomy" id="2045244"/>
    <lineage>
        <taxon>Bacteria</taxon>
        <taxon>Bacillati</taxon>
        <taxon>Bacillota</taxon>
        <taxon>Bacilli</taxon>
        <taxon>Bacillales</taxon>
        <taxon>Bacillaceae</taxon>
        <taxon>Alteribacter</taxon>
    </lineage>
</organism>
<proteinExistence type="predicted"/>
<reference evidence="1 2" key="1">
    <citation type="submission" date="2017-10" db="EMBL/GenBank/DDBJ databases">
        <title>Bacillus sp. nov., a halophilic bacterium isolated from a Yangshapao Lake.</title>
        <authorList>
            <person name="Wang H."/>
        </authorList>
    </citation>
    <scope>NUCLEOTIDE SEQUENCE [LARGE SCALE GENOMIC DNA]</scope>
    <source>
        <strain evidence="1 2">YSP-3</strain>
    </source>
</reference>
<evidence type="ECO:0000313" key="1">
    <source>
        <dbReference type="EMBL" id="PYZ98260.1"/>
    </source>
</evidence>
<evidence type="ECO:0000313" key="2">
    <source>
        <dbReference type="Proteomes" id="UP000248066"/>
    </source>
</evidence>
<sequence>MNKRYPMAVLWRAGEDRKAAEALPAESVRLQRNKTTNFTKKLNKKKAPALGAFFFYIML</sequence>
<dbReference type="AlphaFoldDB" id="A0A2W0HE34"/>
<keyword evidence="2" id="KW-1185">Reference proteome</keyword>
<gene>
    <name evidence="1" type="ORF">CR205_06595</name>
</gene>
<name>A0A2W0HE34_9BACI</name>
<dbReference type="EMBL" id="PDOF01000001">
    <property type="protein sequence ID" value="PYZ98260.1"/>
    <property type="molecule type" value="Genomic_DNA"/>
</dbReference>
<accession>A0A2W0HE34</accession>
<protein>
    <submittedName>
        <fullName evidence="1">Uncharacterized protein</fullName>
    </submittedName>
</protein>
<dbReference type="Proteomes" id="UP000248066">
    <property type="component" value="Unassembled WGS sequence"/>
</dbReference>